<dbReference type="InterPro" id="IPR036059">
    <property type="entry name" value="TldD/PmbA_sf"/>
</dbReference>
<dbReference type="PANTHER" id="PTHR43666">
    <property type="entry name" value="TLDD PROTEIN"/>
    <property type="match status" value="1"/>
</dbReference>
<gene>
    <name evidence="3" type="ORF">Poly30_29550</name>
</gene>
<dbReference type="PANTHER" id="PTHR43666:SF1">
    <property type="entry name" value="CONSERVED PROTEIN"/>
    <property type="match status" value="1"/>
</dbReference>
<organism evidence="3 4">
    <name type="scientific">Saltatorellus ferox</name>
    <dbReference type="NCBI Taxonomy" id="2528018"/>
    <lineage>
        <taxon>Bacteria</taxon>
        <taxon>Pseudomonadati</taxon>
        <taxon>Planctomycetota</taxon>
        <taxon>Planctomycetia</taxon>
        <taxon>Planctomycetia incertae sedis</taxon>
        <taxon>Saltatorellus</taxon>
    </lineage>
</organism>
<name>A0A518ETL5_9BACT</name>
<dbReference type="GO" id="GO:0008237">
    <property type="term" value="F:metallopeptidase activity"/>
    <property type="evidence" value="ECO:0007669"/>
    <property type="project" value="InterPro"/>
</dbReference>
<evidence type="ECO:0000259" key="2">
    <source>
        <dbReference type="Pfam" id="PF19289"/>
    </source>
</evidence>
<dbReference type="Pfam" id="PF19289">
    <property type="entry name" value="PmbA_TldD_3rd"/>
    <property type="match status" value="1"/>
</dbReference>
<proteinExistence type="predicted"/>
<accession>A0A518ETL5</accession>
<keyword evidence="4" id="KW-1185">Reference proteome</keyword>
<dbReference type="InterPro" id="IPR035068">
    <property type="entry name" value="TldD/PmbA_N"/>
</dbReference>
<dbReference type="Gene3D" id="3.30.2290.10">
    <property type="entry name" value="PmbA/TldD superfamily"/>
    <property type="match status" value="1"/>
</dbReference>
<dbReference type="Proteomes" id="UP000320390">
    <property type="component" value="Chromosome"/>
</dbReference>
<dbReference type="RefSeq" id="WP_419190187.1">
    <property type="nucleotide sequence ID" value="NZ_CP036434.1"/>
</dbReference>
<dbReference type="SUPFAM" id="SSF111283">
    <property type="entry name" value="Putative modulator of DNA gyrase, PmbA/TldD"/>
    <property type="match status" value="1"/>
</dbReference>
<sequence>MALLDQDHAFELAEAIVAASSADETEVSIECIEDRFVRFGHEGPTQSADRDHYDLSVRVRFHGPGGYREARSTSGTIDHASAVAALGRAQLLAKIATPRPEALPLGGPVDVEGTSPSRPTQDHTFKEKAEWIGAALAAAEKERLFASGLARTTVMSRSLVNSAGRQVHGATSRAEFALTCSDGGSDGESRGGAAASSSIACFVDQVEVERVIEDAVRSAVLSREPRPIDPGAFTVLLEPAAVSALLSMATEAGFGARSFSEGSSFMAGRLGEKLFPENVSLVDDPLHPALRGWRFDGEGAARGRTEMISAGELRAPVTDSRWAQKLGLPNTGHGVPQPSAYGPSAEHLVMEAGSSSRDELLAAVGDGLLVRQLHYVNIVEPQTLSLTGMTRGGTFRIRGGQVAEPVQNLRFTQSLVESLRQVVAVGDRSQRSGSLMGGEVVAPAIVLRDFAFTSRA</sequence>
<dbReference type="GO" id="GO:0006508">
    <property type="term" value="P:proteolysis"/>
    <property type="evidence" value="ECO:0007669"/>
    <property type="project" value="InterPro"/>
</dbReference>
<feature type="region of interest" description="Disordered" evidence="1">
    <location>
        <begin position="103"/>
        <end position="123"/>
    </location>
</feature>
<dbReference type="EMBL" id="CP036434">
    <property type="protein sequence ID" value="QDV07431.1"/>
    <property type="molecule type" value="Genomic_DNA"/>
</dbReference>
<reference evidence="3 4" key="1">
    <citation type="submission" date="2019-02" db="EMBL/GenBank/DDBJ databases">
        <title>Deep-cultivation of Planctomycetes and their phenomic and genomic characterization uncovers novel biology.</title>
        <authorList>
            <person name="Wiegand S."/>
            <person name="Jogler M."/>
            <person name="Boedeker C."/>
            <person name="Pinto D."/>
            <person name="Vollmers J."/>
            <person name="Rivas-Marin E."/>
            <person name="Kohn T."/>
            <person name="Peeters S.H."/>
            <person name="Heuer A."/>
            <person name="Rast P."/>
            <person name="Oberbeckmann S."/>
            <person name="Bunk B."/>
            <person name="Jeske O."/>
            <person name="Meyerdierks A."/>
            <person name="Storesund J.E."/>
            <person name="Kallscheuer N."/>
            <person name="Luecker S."/>
            <person name="Lage O.M."/>
            <person name="Pohl T."/>
            <person name="Merkel B.J."/>
            <person name="Hornburger P."/>
            <person name="Mueller R.-W."/>
            <person name="Bruemmer F."/>
            <person name="Labrenz M."/>
            <person name="Spormann A.M."/>
            <person name="Op den Camp H."/>
            <person name="Overmann J."/>
            <person name="Amann R."/>
            <person name="Jetten M.S.M."/>
            <person name="Mascher T."/>
            <person name="Medema M.H."/>
            <person name="Devos D.P."/>
            <person name="Kaster A.-K."/>
            <person name="Ovreas L."/>
            <person name="Rohde M."/>
            <person name="Galperin M.Y."/>
            <person name="Jogler C."/>
        </authorList>
    </citation>
    <scope>NUCLEOTIDE SEQUENCE [LARGE SCALE GENOMIC DNA]</scope>
    <source>
        <strain evidence="3 4">Poly30</strain>
    </source>
</reference>
<evidence type="ECO:0000313" key="4">
    <source>
        <dbReference type="Proteomes" id="UP000320390"/>
    </source>
</evidence>
<dbReference type="AlphaFoldDB" id="A0A518ETL5"/>
<dbReference type="InterPro" id="IPR045569">
    <property type="entry name" value="Metalloprtase-TldD/E_C"/>
</dbReference>
<evidence type="ECO:0000256" key="1">
    <source>
        <dbReference type="SAM" id="MobiDB-lite"/>
    </source>
</evidence>
<feature type="domain" description="Metalloprotease TldD/E C-terminal" evidence="2">
    <location>
        <begin position="231"/>
        <end position="453"/>
    </location>
</feature>
<protein>
    <submittedName>
        <fullName evidence="3">Peptidase PmbA</fullName>
    </submittedName>
</protein>
<evidence type="ECO:0000313" key="3">
    <source>
        <dbReference type="EMBL" id="QDV07431.1"/>
    </source>
</evidence>